<feature type="chain" id="PRO_5045619858" description="Lipoprotein" evidence="1">
    <location>
        <begin position="20"/>
        <end position="78"/>
    </location>
</feature>
<proteinExistence type="predicted"/>
<dbReference type="RefSeq" id="WP_210223422.1">
    <property type="nucleotide sequence ID" value="NZ_CP072801.1"/>
</dbReference>
<name>A0ABX7X1V1_9GAMM</name>
<gene>
    <name evidence="2" type="ORF">J9253_04090</name>
</gene>
<protein>
    <recommendedName>
        <fullName evidence="4">Lipoprotein</fullName>
    </recommendedName>
</protein>
<evidence type="ECO:0000256" key="1">
    <source>
        <dbReference type="SAM" id="SignalP"/>
    </source>
</evidence>
<dbReference type="PROSITE" id="PS51257">
    <property type="entry name" value="PROKAR_LIPOPROTEIN"/>
    <property type="match status" value="1"/>
</dbReference>
<keyword evidence="3" id="KW-1185">Reference proteome</keyword>
<evidence type="ECO:0000313" key="3">
    <source>
        <dbReference type="Proteomes" id="UP000672039"/>
    </source>
</evidence>
<reference evidence="2 3" key="1">
    <citation type="submission" date="2021-04" db="EMBL/GenBank/DDBJ databases">
        <title>Genomics, taxonomy and metabolism of representatives of sulfur bacteria of the genus Thiothrix: Thiothrix fructosivorans QT, Thiothrix unzii A1T and three new species, Thiothrix subterranea sp. nov., Thiothrix litoralis sp. nov. and 'Candidatus Thiothrix anitrata' sp. nov.</title>
        <authorList>
            <person name="Ravin N.V."/>
            <person name="Smolyakov D."/>
            <person name="Rudenko T.S."/>
            <person name="Mardanov A.V."/>
            <person name="Beletsky A.V."/>
            <person name="Markov N.D."/>
            <person name="Fomenkov A.I."/>
            <person name="Roberts R.J."/>
            <person name="Karnachuk O.V."/>
            <person name="Novikov A."/>
            <person name="Grabovich M.Y."/>
        </authorList>
    </citation>
    <scope>NUCLEOTIDE SEQUENCE [LARGE SCALE GENOMIC DNA]</scope>
    <source>
        <strain evidence="2 3">AS</strain>
    </source>
</reference>
<evidence type="ECO:0008006" key="4">
    <source>
        <dbReference type="Google" id="ProtNLM"/>
    </source>
</evidence>
<organism evidence="2 3">
    <name type="scientific">Thiothrix litoralis</name>
    <dbReference type="NCBI Taxonomy" id="2891210"/>
    <lineage>
        <taxon>Bacteria</taxon>
        <taxon>Pseudomonadati</taxon>
        <taxon>Pseudomonadota</taxon>
        <taxon>Gammaproteobacteria</taxon>
        <taxon>Thiotrichales</taxon>
        <taxon>Thiotrichaceae</taxon>
        <taxon>Thiothrix</taxon>
    </lineage>
</organism>
<feature type="signal peptide" evidence="1">
    <location>
        <begin position="1"/>
        <end position="19"/>
    </location>
</feature>
<sequence>MKTLAMILNVSLLTLSLQGCVILSDTTLKAKPMQLAEAGGVDSEVAQPESTEKVSTELMVEILRDVFVPIFTVLLTRG</sequence>
<dbReference type="EMBL" id="CP072801">
    <property type="protein sequence ID" value="QTR47130.1"/>
    <property type="molecule type" value="Genomic_DNA"/>
</dbReference>
<dbReference type="Proteomes" id="UP000672039">
    <property type="component" value="Chromosome"/>
</dbReference>
<evidence type="ECO:0000313" key="2">
    <source>
        <dbReference type="EMBL" id="QTR47130.1"/>
    </source>
</evidence>
<keyword evidence="1" id="KW-0732">Signal</keyword>
<accession>A0ABX7X1V1</accession>